<dbReference type="Gene3D" id="1.10.10.10">
    <property type="entry name" value="Winged helix-like DNA-binding domain superfamily/Winged helix DNA-binding domain"/>
    <property type="match status" value="1"/>
</dbReference>
<feature type="domain" description="Disease resistance protein winged helix" evidence="6">
    <location>
        <begin position="188"/>
        <end position="260"/>
    </location>
</feature>
<dbReference type="InterPro" id="IPR055414">
    <property type="entry name" value="LRR_R13L4/SHOC2-like"/>
</dbReference>
<dbReference type="PANTHER" id="PTHR36766:SF61">
    <property type="entry name" value="NB-ARC DOMAIN DISEASE RESISTANCE PROTEIN"/>
    <property type="match status" value="1"/>
</dbReference>
<dbReference type="InterPro" id="IPR032675">
    <property type="entry name" value="LRR_dom_sf"/>
</dbReference>
<dbReference type="KEGG" id="jre:109021364"/>
<dbReference type="OrthoDB" id="5279713at2759"/>
<feature type="domain" description="Disease resistance R13L4/SHOC-2-like LRR" evidence="7">
    <location>
        <begin position="320"/>
        <end position="452"/>
    </location>
</feature>
<evidence type="ECO:0000256" key="2">
    <source>
        <dbReference type="ARBA" id="ARBA00022741"/>
    </source>
</evidence>
<dbReference type="SUPFAM" id="SSF52058">
    <property type="entry name" value="L domain-like"/>
    <property type="match status" value="1"/>
</dbReference>
<dbReference type="Pfam" id="PF18052">
    <property type="entry name" value="Rx_N"/>
    <property type="match status" value="1"/>
</dbReference>
<dbReference type="Gene3D" id="3.80.10.10">
    <property type="entry name" value="Ribonuclease Inhibitor"/>
    <property type="match status" value="1"/>
</dbReference>
<evidence type="ECO:0000313" key="9">
    <source>
        <dbReference type="RefSeq" id="XP_018859527.1"/>
    </source>
</evidence>
<keyword evidence="3" id="KW-0611">Plant defense</keyword>
<evidence type="ECO:0000259" key="5">
    <source>
        <dbReference type="Pfam" id="PF18052"/>
    </source>
</evidence>
<sequence>MADLASSLTGSLLKILGSLAYQELCLAWGVQSDLQNLESTISTIKIMLLDAEDMQANNPMLSIWLGLLKDTLYVVEDVVDEIEYKALRKQAITTYGSAMAKEGEVKRYPNLLPIADEIVKNYKGIPLAVKSLGGLLYSKVDEREWELARDNEIWELEEKEGSILPALQLSYNQMSIHLKQCFAYCVNFQKDYEFKNIPLIEQWVAHGLILQMPTNKKQDLEDVGDFYIKELMSRSFFQDYEEPDLGLYSFKMHDFVHNLVLSIAHEEWLEIDSDNKESAPIVCHLSISSSDQQVSKFSNKLTNVQTIIYRTKPPVSSVEACISRFKSLRVLTIPDSDFENLSSSIGTQKHMRYLDLSGNQSVKKLPNSICKLHNLQTLMLDGCVSLERLPKDMRNMINLRLLAITTKDTRMLKSGVCCFNSLRTLVMIHCPRIECLFPPMDRCLTKLRTLIFVECKSLTPLPPIIKQLTVLESLYIRYCEEMDLTGGGGDAHGCDELSSLPEGIHHLKTLRTLKIEGCPKLVTRIQDWFNIVGFELGSTIAEDMMR</sequence>
<dbReference type="InterPro" id="IPR027417">
    <property type="entry name" value="P-loop_NTPase"/>
</dbReference>
<organism evidence="8 9">
    <name type="scientific">Juglans regia</name>
    <name type="common">English walnut</name>
    <dbReference type="NCBI Taxonomy" id="51240"/>
    <lineage>
        <taxon>Eukaryota</taxon>
        <taxon>Viridiplantae</taxon>
        <taxon>Streptophyta</taxon>
        <taxon>Embryophyta</taxon>
        <taxon>Tracheophyta</taxon>
        <taxon>Spermatophyta</taxon>
        <taxon>Magnoliopsida</taxon>
        <taxon>eudicotyledons</taxon>
        <taxon>Gunneridae</taxon>
        <taxon>Pentapetalae</taxon>
        <taxon>rosids</taxon>
        <taxon>fabids</taxon>
        <taxon>Fagales</taxon>
        <taxon>Juglandaceae</taxon>
        <taxon>Juglans</taxon>
    </lineage>
</organism>
<dbReference type="InterPro" id="IPR036388">
    <property type="entry name" value="WH-like_DNA-bd_sf"/>
</dbReference>
<feature type="domain" description="Disease resistance N-terminal" evidence="5">
    <location>
        <begin position="10"/>
        <end position="90"/>
    </location>
</feature>
<dbReference type="SUPFAM" id="SSF52540">
    <property type="entry name" value="P-loop containing nucleoside triphosphate hydrolases"/>
    <property type="match status" value="1"/>
</dbReference>
<dbReference type="GeneID" id="109021364"/>
<dbReference type="GO" id="GO:0005524">
    <property type="term" value="F:ATP binding"/>
    <property type="evidence" value="ECO:0007669"/>
    <property type="project" value="UniProtKB-KW"/>
</dbReference>
<keyword evidence="2" id="KW-0547">Nucleotide-binding</keyword>
<dbReference type="Proteomes" id="UP000235220">
    <property type="component" value="Chromosome 4"/>
</dbReference>
<evidence type="ECO:0000256" key="1">
    <source>
        <dbReference type="ARBA" id="ARBA00022737"/>
    </source>
</evidence>
<dbReference type="Pfam" id="PF23559">
    <property type="entry name" value="WHD_DRP"/>
    <property type="match status" value="1"/>
</dbReference>
<dbReference type="PANTHER" id="PTHR36766">
    <property type="entry name" value="PLANT BROAD-SPECTRUM MILDEW RESISTANCE PROTEIN RPW8"/>
    <property type="match status" value="1"/>
</dbReference>
<evidence type="ECO:0000256" key="4">
    <source>
        <dbReference type="ARBA" id="ARBA00022840"/>
    </source>
</evidence>
<protein>
    <submittedName>
        <fullName evidence="9">Disease resistance protein RGA2-like</fullName>
    </submittedName>
</protein>
<evidence type="ECO:0000259" key="6">
    <source>
        <dbReference type="Pfam" id="PF23559"/>
    </source>
</evidence>
<dbReference type="Gramene" id="Jr04_10380_p1">
    <property type="protein sequence ID" value="cds.Jr04_10380_p1"/>
    <property type="gene ID" value="Jr04_10380"/>
</dbReference>
<dbReference type="GO" id="GO:0006952">
    <property type="term" value="P:defense response"/>
    <property type="evidence" value="ECO:0007669"/>
    <property type="project" value="UniProtKB-KW"/>
</dbReference>
<evidence type="ECO:0000259" key="7">
    <source>
        <dbReference type="Pfam" id="PF23598"/>
    </source>
</evidence>
<reference evidence="9" key="1">
    <citation type="submission" date="2025-08" db="UniProtKB">
        <authorList>
            <consortium name="RefSeq"/>
        </authorList>
    </citation>
    <scope>IDENTIFICATION</scope>
    <source>
        <tissue evidence="9">Leaves</tissue>
    </source>
</reference>
<dbReference type="GO" id="GO:0051707">
    <property type="term" value="P:response to other organism"/>
    <property type="evidence" value="ECO:0007669"/>
    <property type="project" value="UniProtKB-ARBA"/>
</dbReference>
<accession>A0A2I4HTR3</accession>
<dbReference type="InterPro" id="IPR041118">
    <property type="entry name" value="Rx_N"/>
</dbReference>
<dbReference type="AlphaFoldDB" id="A0A2I4HTR3"/>
<keyword evidence="8" id="KW-1185">Reference proteome</keyword>
<evidence type="ECO:0000313" key="8">
    <source>
        <dbReference type="Proteomes" id="UP000235220"/>
    </source>
</evidence>
<keyword evidence="4" id="KW-0067">ATP-binding</keyword>
<gene>
    <name evidence="9" type="primary">LOC109021364</name>
</gene>
<dbReference type="GO" id="GO:0043531">
    <property type="term" value="F:ADP binding"/>
    <property type="evidence" value="ECO:0007669"/>
    <property type="project" value="InterPro"/>
</dbReference>
<name>A0A2I4HTR3_JUGRE</name>
<evidence type="ECO:0000256" key="3">
    <source>
        <dbReference type="ARBA" id="ARBA00022821"/>
    </source>
</evidence>
<keyword evidence="1" id="KW-0677">Repeat</keyword>
<dbReference type="Gene3D" id="1.20.5.4130">
    <property type="match status" value="1"/>
</dbReference>
<dbReference type="InterPro" id="IPR058922">
    <property type="entry name" value="WHD_DRP"/>
</dbReference>
<dbReference type="RefSeq" id="XP_018859527.1">
    <property type="nucleotide sequence ID" value="XM_019003982.1"/>
</dbReference>
<proteinExistence type="predicted"/>
<dbReference type="Pfam" id="PF23598">
    <property type="entry name" value="LRR_14"/>
    <property type="match status" value="1"/>
</dbReference>